<gene>
    <name evidence="4" type="ORF">ABC969_03835</name>
</gene>
<evidence type="ECO:0000313" key="5">
    <source>
        <dbReference type="Proteomes" id="UP001404104"/>
    </source>
</evidence>
<dbReference type="PANTHER" id="PTHR44757">
    <property type="entry name" value="DIGUANYLATE CYCLASE DGCP"/>
    <property type="match status" value="1"/>
</dbReference>
<keyword evidence="5" id="KW-1185">Reference proteome</keyword>
<dbReference type="SMART" id="SM00267">
    <property type="entry name" value="GGDEF"/>
    <property type="match status" value="1"/>
</dbReference>
<evidence type="ECO:0000259" key="2">
    <source>
        <dbReference type="PROSITE" id="PS50883"/>
    </source>
</evidence>
<comment type="caution">
    <text evidence="4">The sequence shown here is derived from an EMBL/GenBank/DDBJ whole genome shotgun (WGS) entry which is preliminary data.</text>
</comment>
<feature type="transmembrane region" description="Helical" evidence="1">
    <location>
        <begin position="35"/>
        <end position="58"/>
    </location>
</feature>
<feature type="domain" description="GGDEF" evidence="3">
    <location>
        <begin position="150"/>
        <end position="291"/>
    </location>
</feature>
<dbReference type="Pfam" id="PF00563">
    <property type="entry name" value="EAL"/>
    <property type="match status" value="1"/>
</dbReference>
<dbReference type="Gene3D" id="3.20.20.450">
    <property type="entry name" value="EAL domain"/>
    <property type="match status" value="1"/>
</dbReference>
<dbReference type="SUPFAM" id="SSF55073">
    <property type="entry name" value="Nucleotide cyclase"/>
    <property type="match status" value="1"/>
</dbReference>
<dbReference type="CDD" id="cd01948">
    <property type="entry name" value="EAL"/>
    <property type="match status" value="1"/>
</dbReference>
<proteinExistence type="predicted"/>
<dbReference type="Proteomes" id="UP001404104">
    <property type="component" value="Unassembled WGS sequence"/>
</dbReference>
<dbReference type="PANTHER" id="PTHR44757:SF2">
    <property type="entry name" value="BIOFILM ARCHITECTURE MAINTENANCE PROTEIN MBAA"/>
    <property type="match status" value="1"/>
</dbReference>
<dbReference type="NCBIfam" id="TIGR00254">
    <property type="entry name" value="GGDEF"/>
    <property type="match status" value="1"/>
</dbReference>
<keyword evidence="1" id="KW-0472">Membrane</keyword>
<protein>
    <submittedName>
        <fullName evidence="4">EAL domain-containing protein</fullName>
    </submittedName>
</protein>
<dbReference type="PROSITE" id="PS50883">
    <property type="entry name" value="EAL"/>
    <property type="match status" value="1"/>
</dbReference>
<dbReference type="Gene3D" id="3.30.70.270">
    <property type="match status" value="1"/>
</dbReference>
<accession>A0ABU9XNY9</accession>
<dbReference type="InterPro" id="IPR001633">
    <property type="entry name" value="EAL_dom"/>
</dbReference>
<sequence length="559" mass="60105">MDELSLQGRAIAFAICTGSVVFSLALIAATPGGAIAIDAIVITVIAAIICATLCWASAERGLGNTGEVIDRVIARLSGAAQGDFDGVIPAEISRRVPALAGAMRGLFDHVSVSFDNVQRLALFDAVTALPNRINFRQTCEQMLRELAPGEAAALFFIDLDRFKAVNDTMGHACGDLLLGMVANRLRAVGDGVRADDNGAEALIGRLAGDEFTMFVGHLPDAEAAAAIARALLTALGTPFDLVGTEIEIGASIGIALRPDHGSDLTTMMRAADAAMYHAKEKGRGRAEYFTEELATRMAARAQMERELREAIDQQQFALVYQPQVCLRQGHMVVAEALLRWEHPRDGMTLPGAFIRLAEETGLIMEIGEWVIATVAETIARWAHAGIEQRLAINISQRQLDHAAFFRRLRAAMLEANAPATSLELEISETMAMQCSSEVIHAIALLRADGATIAIDEFGTGYSSLTRLRELPIDRIKLHRSLIAPLAYSGEARMIAQALIALIHGLGCEAVGQGIESRAQADVLRMMGCDVMQGFAIAEPMPEAAFMTWTRAEETRVMAG</sequence>
<evidence type="ECO:0000313" key="4">
    <source>
        <dbReference type="EMBL" id="MEN2785549.1"/>
    </source>
</evidence>
<dbReference type="InterPro" id="IPR043128">
    <property type="entry name" value="Rev_trsase/Diguanyl_cyclase"/>
</dbReference>
<reference evidence="4 5" key="1">
    <citation type="submission" date="2024-05" db="EMBL/GenBank/DDBJ databases">
        <authorList>
            <person name="Liu Q."/>
            <person name="Xin Y.-H."/>
        </authorList>
    </citation>
    <scope>NUCLEOTIDE SEQUENCE [LARGE SCALE GENOMIC DNA]</scope>
    <source>
        <strain evidence="4 5">CGMCC 1.15349</strain>
    </source>
</reference>
<dbReference type="CDD" id="cd01949">
    <property type="entry name" value="GGDEF"/>
    <property type="match status" value="1"/>
</dbReference>
<dbReference type="Pfam" id="PF00990">
    <property type="entry name" value="GGDEF"/>
    <property type="match status" value="1"/>
</dbReference>
<dbReference type="PROSITE" id="PS50887">
    <property type="entry name" value="GGDEF"/>
    <property type="match status" value="1"/>
</dbReference>
<feature type="transmembrane region" description="Helical" evidence="1">
    <location>
        <begin position="6"/>
        <end position="28"/>
    </location>
</feature>
<dbReference type="InterPro" id="IPR052155">
    <property type="entry name" value="Biofilm_reg_signaling"/>
</dbReference>
<evidence type="ECO:0000256" key="1">
    <source>
        <dbReference type="SAM" id="Phobius"/>
    </source>
</evidence>
<keyword evidence="1" id="KW-0812">Transmembrane</keyword>
<feature type="domain" description="EAL" evidence="2">
    <location>
        <begin position="300"/>
        <end position="553"/>
    </location>
</feature>
<dbReference type="InterPro" id="IPR029787">
    <property type="entry name" value="Nucleotide_cyclase"/>
</dbReference>
<dbReference type="RefSeq" id="WP_345863071.1">
    <property type="nucleotide sequence ID" value="NZ_JBDIMF010000001.1"/>
</dbReference>
<dbReference type="SMART" id="SM00052">
    <property type="entry name" value="EAL"/>
    <property type="match status" value="1"/>
</dbReference>
<dbReference type="InterPro" id="IPR035919">
    <property type="entry name" value="EAL_sf"/>
</dbReference>
<organism evidence="4 5">
    <name type="scientific">Sphingomonas qilianensis</name>
    <dbReference type="NCBI Taxonomy" id="1736690"/>
    <lineage>
        <taxon>Bacteria</taxon>
        <taxon>Pseudomonadati</taxon>
        <taxon>Pseudomonadota</taxon>
        <taxon>Alphaproteobacteria</taxon>
        <taxon>Sphingomonadales</taxon>
        <taxon>Sphingomonadaceae</taxon>
        <taxon>Sphingomonas</taxon>
    </lineage>
</organism>
<evidence type="ECO:0000259" key="3">
    <source>
        <dbReference type="PROSITE" id="PS50887"/>
    </source>
</evidence>
<keyword evidence="1" id="KW-1133">Transmembrane helix</keyword>
<dbReference type="SUPFAM" id="SSF141868">
    <property type="entry name" value="EAL domain-like"/>
    <property type="match status" value="1"/>
</dbReference>
<name>A0ABU9XNY9_9SPHN</name>
<dbReference type="InterPro" id="IPR000160">
    <property type="entry name" value="GGDEF_dom"/>
</dbReference>
<dbReference type="EMBL" id="JBDIMF010000001">
    <property type="protein sequence ID" value="MEN2785549.1"/>
    <property type="molecule type" value="Genomic_DNA"/>
</dbReference>